<protein>
    <submittedName>
        <fullName evidence="5">Histone RNA hairpin-binding protein</fullName>
    </submittedName>
</protein>
<evidence type="ECO:0000256" key="3">
    <source>
        <dbReference type="SAM" id="MobiDB-lite"/>
    </source>
</evidence>
<feature type="compositionally biased region" description="Low complexity" evidence="3">
    <location>
        <begin position="239"/>
        <end position="250"/>
    </location>
</feature>
<feature type="domain" description="Histone RNA hairpin-binding protein RNA-binding" evidence="4">
    <location>
        <begin position="155"/>
        <end position="223"/>
    </location>
</feature>
<keyword evidence="2" id="KW-0694">RNA-binding</keyword>
<dbReference type="GO" id="GO:0003729">
    <property type="term" value="F:mRNA binding"/>
    <property type="evidence" value="ECO:0007669"/>
    <property type="project" value="InterPro"/>
</dbReference>
<dbReference type="InterPro" id="IPR029344">
    <property type="entry name" value="SLBP_RNA_bind"/>
</dbReference>
<accession>F4QCB4</accession>
<dbReference type="PANTHER" id="PTHR17408">
    <property type="entry name" value="HISTONE RNA HAIRPIN-BINDING PROTEIN"/>
    <property type="match status" value="1"/>
</dbReference>
<organism evidence="5 6">
    <name type="scientific">Cavenderia fasciculata</name>
    <name type="common">Slime mold</name>
    <name type="synonym">Dictyostelium fasciculatum</name>
    <dbReference type="NCBI Taxonomy" id="261658"/>
    <lineage>
        <taxon>Eukaryota</taxon>
        <taxon>Amoebozoa</taxon>
        <taxon>Evosea</taxon>
        <taxon>Eumycetozoa</taxon>
        <taxon>Dictyostelia</taxon>
        <taxon>Acytosteliales</taxon>
        <taxon>Cavenderiaceae</taxon>
        <taxon>Cavenderia</taxon>
    </lineage>
</organism>
<evidence type="ECO:0000256" key="1">
    <source>
        <dbReference type="ARBA" id="ARBA00006151"/>
    </source>
</evidence>
<sequence length="301" mass="34611">MEPNNNNSNSNSNQRYDNDNRSTTTPSYYRHDDRTSRSSSNDNRRDRSKRNDSDGEDDNNNNRNYRSSSYSSSSTSSSRYNNHQNKSNHYDPYKRTNNNRNNNNSQRDNQRSNNNNSDSNSNGMVKDNLDQKASTTVNSKFYGSVPDVLLSQQETDPLKLQSRQKDIDYGKNTIGYDNYINTVPKDQRKKGHPMTPSKYQSCSRRSWAAQIKIWRKALHQYDPEGHTGDDDDYNRDNDVNNNRNNETNQNGGDGVVEQTNIDEQQDGDDQGGYENLQDQLLENQNLLLSMMATTEPPSTNQ</sequence>
<dbReference type="Pfam" id="PF15247">
    <property type="entry name" value="SLBP_RNA_bind"/>
    <property type="match status" value="1"/>
</dbReference>
<keyword evidence="6" id="KW-1185">Reference proteome</keyword>
<evidence type="ECO:0000313" key="5">
    <source>
        <dbReference type="EMBL" id="EGG14395.1"/>
    </source>
</evidence>
<evidence type="ECO:0000313" key="6">
    <source>
        <dbReference type="Proteomes" id="UP000007797"/>
    </source>
</evidence>
<feature type="region of interest" description="Disordered" evidence="3">
    <location>
        <begin position="170"/>
        <end position="203"/>
    </location>
</feature>
<feature type="compositionally biased region" description="Low complexity" evidence="3">
    <location>
        <begin position="61"/>
        <end position="82"/>
    </location>
</feature>
<dbReference type="KEGG" id="dfa:DFA_12167"/>
<feature type="compositionally biased region" description="Basic and acidic residues" evidence="3">
    <location>
        <begin position="29"/>
        <end position="53"/>
    </location>
</feature>
<dbReference type="GO" id="GO:0071204">
    <property type="term" value="C:histone pre-mRNA 3'end processing complex"/>
    <property type="evidence" value="ECO:0007669"/>
    <property type="project" value="TreeGrafter"/>
</dbReference>
<dbReference type="GO" id="GO:0006398">
    <property type="term" value="P:mRNA 3'-end processing by stem-loop binding and cleavage"/>
    <property type="evidence" value="ECO:0007669"/>
    <property type="project" value="TreeGrafter"/>
</dbReference>
<dbReference type="EMBL" id="GL883029">
    <property type="protein sequence ID" value="EGG14395.1"/>
    <property type="molecule type" value="Genomic_DNA"/>
</dbReference>
<reference evidence="6" key="1">
    <citation type="journal article" date="2011" name="Genome Res.">
        <title>Phylogeny-wide analysis of social amoeba genomes highlights ancient origins for complex intercellular communication.</title>
        <authorList>
            <person name="Heidel A.J."/>
            <person name="Lawal H.M."/>
            <person name="Felder M."/>
            <person name="Schilde C."/>
            <person name="Helps N.R."/>
            <person name="Tunggal B."/>
            <person name="Rivero F."/>
            <person name="John U."/>
            <person name="Schleicher M."/>
            <person name="Eichinger L."/>
            <person name="Platzer M."/>
            <person name="Noegel A.A."/>
            <person name="Schaap P."/>
            <person name="Gloeckner G."/>
        </authorList>
    </citation>
    <scope>NUCLEOTIDE SEQUENCE [LARGE SCALE GENOMIC DNA]</scope>
    <source>
        <strain evidence="6">SH3</strain>
    </source>
</reference>
<feature type="compositionally biased region" description="Basic and acidic residues" evidence="3">
    <location>
        <begin position="221"/>
        <end position="238"/>
    </location>
</feature>
<dbReference type="GO" id="GO:0071207">
    <property type="term" value="F:histone pre-mRNA stem-loop binding"/>
    <property type="evidence" value="ECO:0007669"/>
    <property type="project" value="TreeGrafter"/>
</dbReference>
<dbReference type="InterPro" id="IPR026502">
    <property type="entry name" value="SLBP1/SLBP2"/>
</dbReference>
<dbReference type="GeneID" id="14865837"/>
<dbReference type="GO" id="GO:0051028">
    <property type="term" value="P:mRNA transport"/>
    <property type="evidence" value="ECO:0007669"/>
    <property type="project" value="TreeGrafter"/>
</dbReference>
<dbReference type="Proteomes" id="UP000007797">
    <property type="component" value="Unassembled WGS sequence"/>
</dbReference>
<dbReference type="FunFam" id="1.10.8.1120:FF:000001">
    <property type="entry name" value="Histone RNA hairpin-binding protein-like"/>
    <property type="match status" value="1"/>
</dbReference>
<evidence type="ECO:0000256" key="2">
    <source>
        <dbReference type="ARBA" id="ARBA00022884"/>
    </source>
</evidence>
<dbReference type="OMA" id="IKIWRKA"/>
<dbReference type="RefSeq" id="XP_004353804.1">
    <property type="nucleotide sequence ID" value="XM_004353752.1"/>
</dbReference>
<feature type="region of interest" description="Disordered" evidence="3">
    <location>
        <begin position="221"/>
        <end position="256"/>
    </location>
</feature>
<dbReference type="OrthoDB" id="265795at2759"/>
<dbReference type="GO" id="GO:0005737">
    <property type="term" value="C:cytoplasm"/>
    <property type="evidence" value="ECO:0007669"/>
    <property type="project" value="TreeGrafter"/>
</dbReference>
<proteinExistence type="inferred from homology"/>
<feature type="compositionally biased region" description="Low complexity" evidence="3">
    <location>
        <begin position="98"/>
        <end position="122"/>
    </location>
</feature>
<dbReference type="STRING" id="1054147.F4QCB4"/>
<evidence type="ECO:0000259" key="4">
    <source>
        <dbReference type="Pfam" id="PF15247"/>
    </source>
</evidence>
<feature type="compositionally biased region" description="Low complexity" evidence="3">
    <location>
        <begin position="1"/>
        <end position="13"/>
    </location>
</feature>
<dbReference type="Gene3D" id="1.10.8.1120">
    <property type="entry name" value="Histone RNA hairpin-binding protein RNA-binding domain"/>
    <property type="match status" value="1"/>
</dbReference>
<comment type="similarity">
    <text evidence="1">Belongs to the SLBP family.</text>
</comment>
<dbReference type="AlphaFoldDB" id="F4QCB4"/>
<dbReference type="PANTHER" id="PTHR17408:SF0">
    <property type="entry name" value="HISTONE RNA HAIRPIN-BINDING PROTEIN"/>
    <property type="match status" value="1"/>
</dbReference>
<feature type="region of interest" description="Disordered" evidence="3">
    <location>
        <begin position="1"/>
        <end position="127"/>
    </location>
</feature>
<name>F4QCB4_CACFS</name>
<dbReference type="InterPro" id="IPR038294">
    <property type="entry name" value="SLBP_RNA_bind_sf"/>
</dbReference>
<gene>
    <name evidence="5" type="primary">slbp</name>
    <name evidence="5" type="ORF">DFA_12167</name>
</gene>